<reference evidence="3" key="2">
    <citation type="submission" date="2022-12" db="EMBL/GenBank/DDBJ databases">
        <authorList>
            <person name="Krivoruchko A.V."/>
            <person name="Elkin A."/>
        </authorList>
    </citation>
    <scope>NUCLEOTIDE SEQUENCE</scope>
    <source>
        <strain evidence="3">IEGM 249</strain>
    </source>
</reference>
<evidence type="ECO:0000313" key="2">
    <source>
        <dbReference type="EMBL" id="ANS27306.1"/>
    </source>
</evidence>
<dbReference type="InterPro" id="IPR013830">
    <property type="entry name" value="SGNH_hydro"/>
</dbReference>
<evidence type="ECO:0000313" key="3">
    <source>
        <dbReference type="EMBL" id="MCZ4585608.1"/>
    </source>
</evidence>
<reference evidence="4" key="3">
    <citation type="submission" date="2023-07" db="EMBL/GenBank/DDBJ databases">
        <title>Genomic analysis of Rhodococcus opacus VOC-14 with glycol ethers degradation activity.</title>
        <authorList>
            <person name="Narkevich D.A."/>
            <person name="Hlushen A.M."/>
            <person name="Akhremchuk A.E."/>
            <person name="Sikolenko M.A."/>
            <person name="Valentovich L.N."/>
        </authorList>
    </citation>
    <scope>NUCLEOTIDE SEQUENCE</scope>
    <source>
        <strain evidence="4">VOC-14</strain>
    </source>
</reference>
<evidence type="ECO:0000313" key="4">
    <source>
        <dbReference type="EMBL" id="WLF49940.1"/>
    </source>
</evidence>
<dbReference type="InterPro" id="IPR053140">
    <property type="entry name" value="GDSL_Rv0518-like"/>
</dbReference>
<dbReference type="EC" id="3.1.-.-" evidence="4"/>
<dbReference type="Proteomes" id="UP001231166">
    <property type="component" value="Chromosome"/>
</dbReference>
<dbReference type="Pfam" id="PF13472">
    <property type="entry name" value="Lipase_GDSL_2"/>
    <property type="match status" value="1"/>
</dbReference>
<dbReference type="EMBL" id="JAPWIS010000009">
    <property type="protein sequence ID" value="MCZ4585608.1"/>
    <property type="molecule type" value="Genomic_DNA"/>
</dbReference>
<name>A0A1B1K3Y5_RHOOP</name>
<feature type="domain" description="SGNH hydrolase-type esterase" evidence="1">
    <location>
        <begin position="9"/>
        <end position="182"/>
    </location>
</feature>
<gene>
    <name evidence="3" type="ORF">O4328_18180</name>
    <name evidence="4" type="ORF">Q5707_13465</name>
    <name evidence="2" type="ORF">R1CP_12990</name>
</gene>
<organism evidence="2 5">
    <name type="scientific">Rhodococcus opacus</name>
    <name type="common">Nocardia opaca</name>
    <dbReference type="NCBI Taxonomy" id="37919"/>
    <lineage>
        <taxon>Bacteria</taxon>
        <taxon>Bacillati</taxon>
        <taxon>Actinomycetota</taxon>
        <taxon>Actinomycetes</taxon>
        <taxon>Mycobacteriales</taxon>
        <taxon>Nocardiaceae</taxon>
        <taxon>Rhodococcus</taxon>
    </lineage>
</organism>
<dbReference type="AlphaFoldDB" id="A0A1B1K3Y5"/>
<reference evidence="2 5" key="1">
    <citation type="submission" date="2014-07" db="EMBL/GenBank/DDBJ databases">
        <authorList>
            <person name="Zhang J.E."/>
            <person name="Yang H."/>
            <person name="Guo J."/>
            <person name="Deng Z."/>
            <person name="Luo H."/>
            <person name="Luo M."/>
            <person name="Zhao B."/>
        </authorList>
    </citation>
    <scope>NUCLEOTIDE SEQUENCE [LARGE SCALE GENOMIC DNA]</scope>
    <source>
        <strain evidence="2 5">1CP</strain>
    </source>
</reference>
<proteinExistence type="predicted"/>
<keyword evidence="6" id="KW-1185">Reference proteome</keyword>
<sequence length="254" mass="28068">MHDFTRYVALGDSFTEGVGDPDPRHPNGLRGWADRVAEQLAARSAHFGYANLAIRGRLLGPIVDEQVDAAVALEPDLVTVYAGGNDLMRPKLDIDAMVAQYDTGIAKLAATGARVLMFTAYDAGWSPVFGKLRGRLAIYNELVREVADRHGAALVDFWRFDEYDDARMWDWDRLHMSVAGHENMALRVLEVLGTPHDIAPPDLGPAPALAKSEQRRADLLWTKDFLVPWIGRRVRGTSSGDGIAAKRPTLEPLR</sequence>
<evidence type="ECO:0000313" key="5">
    <source>
        <dbReference type="Proteomes" id="UP000186108"/>
    </source>
</evidence>
<dbReference type="Gene3D" id="3.40.50.1110">
    <property type="entry name" value="SGNH hydrolase"/>
    <property type="match status" value="1"/>
</dbReference>
<dbReference type="InterPro" id="IPR036514">
    <property type="entry name" value="SGNH_hydro_sf"/>
</dbReference>
<dbReference type="EMBL" id="CP130953">
    <property type="protein sequence ID" value="WLF49940.1"/>
    <property type="molecule type" value="Genomic_DNA"/>
</dbReference>
<dbReference type="Proteomes" id="UP000186108">
    <property type="component" value="Chromosome"/>
</dbReference>
<dbReference type="Proteomes" id="UP001066327">
    <property type="component" value="Unassembled WGS sequence"/>
</dbReference>
<keyword evidence="3" id="KW-0378">Hydrolase</keyword>
<dbReference type="PANTHER" id="PTHR43784:SF2">
    <property type="entry name" value="GDSL-LIKE LIPASE_ACYLHYDROLASE, PUTATIVE (AFU_ORTHOLOGUE AFUA_2G00820)-RELATED"/>
    <property type="match status" value="1"/>
</dbReference>
<protein>
    <submittedName>
        <fullName evidence="2">Lipolytic enzyme, G-D-S-L family</fullName>
    </submittedName>
    <submittedName>
        <fullName evidence="3">SGNH/GDSL hydrolase family protein</fullName>
        <ecNumber evidence="4">3.1.-.-</ecNumber>
    </submittedName>
</protein>
<dbReference type="RefSeq" id="WP_005563298.1">
    <property type="nucleotide sequence ID" value="NZ_CAJUXZ010000001.1"/>
</dbReference>
<dbReference type="EMBL" id="CP009111">
    <property type="protein sequence ID" value="ANS27306.1"/>
    <property type="molecule type" value="Genomic_DNA"/>
</dbReference>
<dbReference type="PANTHER" id="PTHR43784">
    <property type="entry name" value="GDSL-LIKE LIPASE/ACYLHYDROLASE, PUTATIVE (AFU_ORTHOLOGUE AFUA_2G00820)-RELATED"/>
    <property type="match status" value="1"/>
</dbReference>
<dbReference type="PATRIC" id="fig|37919.13.peg.2670"/>
<dbReference type="CDD" id="cd01832">
    <property type="entry name" value="SGNH_hydrolase_like_1"/>
    <property type="match status" value="1"/>
</dbReference>
<dbReference type="GO" id="GO:0016787">
    <property type="term" value="F:hydrolase activity"/>
    <property type="evidence" value="ECO:0007669"/>
    <property type="project" value="UniProtKB-KW"/>
</dbReference>
<accession>A0A1B1K3Y5</accession>
<dbReference type="SUPFAM" id="SSF52266">
    <property type="entry name" value="SGNH hydrolase"/>
    <property type="match status" value="1"/>
</dbReference>
<evidence type="ECO:0000259" key="1">
    <source>
        <dbReference type="Pfam" id="PF13472"/>
    </source>
</evidence>
<evidence type="ECO:0000313" key="6">
    <source>
        <dbReference type="Proteomes" id="UP001066327"/>
    </source>
</evidence>